<reference evidence="1 2" key="1">
    <citation type="submission" date="2016-05" db="EMBL/GenBank/DDBJ databases">
        <title>Genome sequencing reveals origins of a unique bacterial endosymbiosis in the earliest lineages of terrestrial Fungi.</title>
        <authorList>
            <consortium name="DOE Joint Genome Institute"/>
            <person name="Uehling J."/>
            <person name="Gryganskyi A."/>
            <person name="Hameed K."/>
            <person name="Tschaplinski T."/>
            <person name="Misztal P."/>
            <person name="Wu S."/>
            <person name="Desiro A."/>
            <person name="Vande Pol N."/>
            <person name="Du Z.-Y."/>
            <person name="Zienkiewicz A."/>
            <person name="Zienkiewicz K."/>
            <person name="Morin E."/>
            <person name="Tisserant E."/>
            <person name="Splivallo R."/>
            <person name="Hainaut M."/>
            <person name="Henrissat B."/>
            <person name="Ohm R."/>
            <person name="Kuo A."/>
            <person name="Yan J."/>
            <person name="Lipzen A."/>
            <person name="Nolan M."/>
            <person name="Labutti K."/>
            <person name="Barry K."/>
            <person name="Goldstein A."/>
            <person name="Labbe J."/>
            <person name="Schadt C."/>
            <person name="Tuskan G."/>
            <person name="Grigoriev I."/>
            <person name="Martin F."/>
            <person name="Vilgalys R."/>
            <person name="Bonito G."/>
        </authorList>
    </citation>
    <scope>NUCLEOTIDE SEQUENCE [LARGE SCALE GENOMIC DNA]</scope>
    <source>
        <strain evidence="1 2">AG-77</strain>
    </source>
</reference>
<sequence length="68" mass="7746">MALFIKLDDTNQGSCLQCKADEITHQLTGIHSSSTLPLQTHLHGIYRPANYLKHAYNPTKHVHTHNFH</sequence>
<name>A0A197JJG8_9FUNG</name>
<evidence type="ECO:0000313" key="2">
    <source>
        <dbReference type="Proteomes" id="UP000078512"/>
    </source>
</evidence>
<organism evidence="1 2">
    <name type="scientific">Linnemannia elongata AG-77</name>
    <dbReference type="NCBI Taxonomy" id="1314771"/>
    <lineage>
        <taxon>Eukaryota</taxon>
        <taxon>Fungi</taxon>
        <taxon>Fungi incertae sedis</taxon>
        <taxon>Mucoromycota</taxon>
        <taxon>Mortierellomycotina</taxon>
        <taxon>Mortierellomycetes</taxon>
        <taxon>Mortierellales</taxon>
        <taxon>Mortierellaceae</taxon>
        <taxon>Linnemannia</taxon>
    </lineage>
</organism>
<dbReference type="EMBL" id="KV442090">
    <property type="protein sequence ID" value="OAQ24651.1"/>
    <property type="molecule type" value="Genomic_DNA"/>
</dbReference>
<protein>
    <submittedName>
        <fullName evidence="1">Uncharacterized protein</fullName>
    </submittedName>
</protein>
<dbReference type="Proteomes" id="UP000078512">
    <property type="component" value="Unassembled WGS sequence"/>
</dbReference>
<dbReference type="AlphaFoldDB" id="A0A197JJG8"/>
<accession>A0A197JJG8</accession>
<gene>
    <name evidence="1" type="ORF">K457DRAFT_141766</name>
</gene>
<proteinExistence type="predicted"/>
<evidence type="ECO:0000313" key="1">
    <source>
        <dbReference type="EMBL" id="OAQ24651.1"/>
    </source>
</evidence>
<keyword evidence="2" id="KW-1185">Reference proteome</keyword>